<keyword evidence="12" id="KW-0175">Coiled coil</keyword>
<keyword evidence="4 11" id="KW-0597">Phosphoprotein</keyword>
<dbReference type="InterPro" id="IPR005467">
    <property type="entry name" value="His_kinase_dom"/>
</dbReference>
<dbReference type="SMART" id="SM00388">
    <property type="entry name" value="HisKA"/>
    <property type="match status" value="1"/>
</dbReference>
<evidence type="ECO:0000259" key="14">
    <source>
        <dbReference type="PROSITE" id="PS50109"/>
    </source>
</evidence>
<dbReference type="SUPFAM" id="SSF55785">
    <property type="entry name" value="PYP-like sensor domain (PAS domain)"/>
    <property type="match status" value="3"/>
</dbReference>
<dbReference type="NCBIfam" id="TIGR00229">
    <property type="entry name" value="sensory_box"/>
    <property type="match status" value="3"/>
</dbReference>
<name>W0RS02_9BACT</name>
<dbReference type="PANTHER" id="PTHR43047">
    <property type="entry name" value="TWO-COMPONENT HISTIDINE PROTEIN KINASE"/>
    <property type="match status" value="1"/>
</dbReference>
<dbReference type="GO" id="GO:0005886">
    <property type="term" value="C:plasma membrane"/>
    <property type="evidence" value="ECO:0007669"/>
    <property type="project" value="TreeGrafter"/>
</dbReference>
<dbReference type="FunFam" id="1.10.287.130:FF:000038">
    <property type="entry name" value="Sensory transduction histidine kinase"/>
    <property type="match status" value="1"/>
</dbReference>
<reference evidence="18 19" key="1">
    <citation type="journal article" date="2014" name="Genome Announc.">
        <title>Genome Sequence and Methylome of Soil Bacterium Gemmatirosa kalamazoonensis KBS708T, a Member of the Rarely Cultivated Gemmatimonadetes Phylum.</title>
        <authorList>
            <person name="Debruyn J.M."/>
            <person name="Radosevich M."/>
            <person name="Wommack K.E."/>
            <person name="Polson S.W."/>
            <person name="Hauser L.J."/>
            <person name="Fawaz M.N."/>
            <person name="Korlach J."/>
            <person name="Tsai Y.C."/>
        </authorList>
    </citation>
    <scope>NUCLEOTIDE SEQUENCE [LARGE SCALE GENOMIC DNA]</scope>
    <source>
        <strain evidence="18 19">KBS708</strain>
        <plasmid evidence="19">Plasmid 2</plasmid>
    </source>
</reference>
<dbReference type="PROSITE" id="PS50110">
    <property type="entry name" value="RESPONSE_REGULATORY"/>
    <property type="match status" value="1"/>
</dbReference>
<dbReference type="KEGG" id="gba:J421_5951"/>
<dbReference type="Pfam" id="PF08448">
    <property type="entry name" value="PAS_4"/>
    <property type="match status" value="1"/>
</dbReference>
<dbReference type="PATRIC" id="fig|861299.3.peg.6002"/>
<keyword evidence="9" id="KW-0902">Two-component regulatory system</keyword>
<comment type="subcellular location">
    <subcellularLocation>
        <location evidence="2">Membrane</location>
    </subcellularLocation>
</comment>
<comment type="catalytic activity">
    <reaction evidence="1">
        <text>ATP + protein L-histidine = ADP + protein N-phospho-L-histidine.</text>
        <dbReference type="EC" id="2.7.13.3"/>
    </reaction>
</comment>
<dbReference type="InterPro" id="IPR011006">
    <property type="entry name" value="CheY-like_superfamily"/>
</dbReference>
<dbReference type="PRINTS" id="PR00344">
    <property type="entry name" value="BCTRLSENSOR"/>
</dbReference>
<keyword evidence="8" id="KW-0067">ATP-binding</keyword>
<dbReference type="SUPFAM" id="SSF52172">
    <property type="entry name" value="CheY-like"/>
    <property type="match status" value="1"/>
</dbReference>
<evidence type="ECO:0000256" key="5">
    <source>
        <dbReference type="ARBA" id="ARBA00022679"/>
    </source>
</evidence>
<dbReference type="PROSITE" id="PS50109">
    <property type="entry name" value="HIS_KIN"/>
    <property type="match status" value="1"/>
</dbReference>
<dbReference type="EC" id="2.7.13.3" evidence="3"/>
<dbReference type="Pfam" id="PF02518">
    <property type="entry name" value="HATPase_c"/>
    <property type="match status" value="1"/>
</dbReference>
<feature type="coiled-coil region" evidence="12">
    <location>
        <begin position="438"/>
        <end position="465"/>
    </location>
</feature>
<dbReference type="Gene3D" id="3.40.50.2300">
    <property type="match status" value="1"/>
</dbReference>
<dbReference type="InterPro" id="IPR035965">
    <property type="entry name" value="PAS-like_dom_sf"/>
</dbReference>
<dbReference type="EMBL" id="CP007130">
    <property type="protein sequence ID" value="AHG93486.1"/>
    <property type="molecule type" value="Genomic_DNA"/>
</dbReference>
<keyword evidence="18" id="KW-0614">Plasmid</keyword>
<evidence type="ECO:0000256" key="6">
    <source>
        <dbReference type="ARBA" id="ARBA00022741"/>
    </source>
</evidence>
<dbReference type="Gene3D" id="3.30.565.10">
    <property type="entry name" value="Histidine kinase-like ATPase, C-terminal domain"/>
    <property type="match status" value="1"/>
</dbReference>
<dbReference type="CDD" id="cd00075">
    <property type="entry name" value="HATPase"/>
    <property type="match status" value="1"/>
</dbReference>
<evidence type="ECO:0000256" key="9">
    <source>
        <dbReference type="ARBA" id="ARBA00023012"/>
    </source>
</evidence>
<feature type="domain" description="Histidine kinase" evidence="14">
    <location>
        <begin position="465"/>
        <end position="680"/>
    </location>
</feature>
<feature type="compositionally biased region" description="Pro residues" evidence="13">
    <location>
        <begin position="1"/>
        <end position="14"/>
    </location>
</feature>
<feature type="domain" description="PAS" evidence="16">
    <location>
        <begin position="322"/>
        <end position="392"/>
    </location>
</feature>
<dbReference type="InterPro" id="IPR036097">
    <property type="entry name" value="HisK_dim/P_sf"/>
</dbReference>
<dbReference type="Proteomes" id="UP000019151">
    <property type="component" value="Plasmid 2"/>
</dbReference>
<dbReference type="SMART" id="SM00086">
    <property type="entry name" value="PAC"/>
    <property type="match status" value="3"/>
</dbReference>
<dbReference type="InterPro" id="IPR003661">
    <property type="entry name" value="HisK_dim/P_dom"/>
</dbReference>
<evidence type="ECO:0000259" key="15">
    <source>
        <dbReference type="PROSITE" id="PS50110"/>
    </source>
</evidence>
<evidence type="ECO:0000259" key="16">
    <source>
        <dbReference type="PROSITE" id="PS50112"/>
    </source>
</evidence>
<feature type="domain" description="PAC" evidence="17">
    <location>
        <begin position="103"/>
        <end position="155"/>
    </location>
</feature>
<feature type="domain" description="PAS" evidence="16">
    <location>
        <begin position="156"/>
        <end position="199"/>
    </location>
</feature>
<sequence length="825" mass="90912">MVLPHTPPSAPTYDPPSDGRGAEQKLREREQQMDLLEQIAGLGSWEIDLATDGIRWSRELRRIHGVDETTAPRTHSEFMAMVHPDDRATIDAAMSELAAGEPVTVDFRIVRPDGEVRLLQARGKLVPGPDGALTRVIGTSLDVTERRGTELALRASEESYRAIFQGASDAMFLHDMTTGAVLEVNEAACELMGYSADELKTIGLEGLTDADAGYTTERAWGYATRALAGEPQRFEWLSRHKDGSPVWSEMTLRRVTIRGVDRILAMARGINDRKAAEAALRRAYEELERRVAERTAELAASNAALAEEIAERKEAERALSEREEHFRRIIENTSDWVMICDPTGALTYVGPSAERMLGYKPEEVLGFRPPDMTHPDDAQKLVDALRWVAEHPGQVITVPARVRHKDGSWRVFEYMGRTLAPDSFAEGAIAFARDITERTQAEEALARAKEEAERANRAKSEFLSRMSHELRTPMNSILGFGQLLARNELPPTQAKSVQHILKAGRHLLSLINEVLEISRIEAGRERFSLEPVALGPVLGEVLGLVRPLAQQCGVELREGRWPDGAWAQADRQRLAQVLLNLLSNAIKYNRRGGHVRIVAARDDGRWAVRVEDGGSGIPTDRVDQLFTPFARLGAEQTEIEGTGLGLALSKRLCEAMGGGLALESTGPEGSVFRVDLAVAADPMRTFDETGGHAVVQAPHREATLLYVEDNLANLSLVETILLSRPGWRTIPALQGQLGVALAREYVPDVVLLDLHLPDIPGDEVLRRLRADPRTASIPVIVVSADATPASLERLRASGADAYLTKPLDVDEFLRAVERFLPAVRP</sequence>
<dbReference type="SUPFAM" id="SSF47384">
    <property type="entry name" value="Homodimeric domain of signal transducing histidine kinase"/>
    <property type="match status" value="1"/>
</dbReference>
<dbReference type="Gene3D" id="1.10.287.130">
    <property type="match status" value="1"/>
</dbReference>
<dbReference type="PANTHER" id="PTHR43047:SF72">
    <property type="entry name" value="OSMOSENSING HISTIDINE PROTEIN KINASE SLN1"/>
    <property type="match status" value="1"/>
</dbReference>
<dbReference type="SMART" id="SM00448">
    <property type="entry name" value="REC"/>
    <property type="match status" value="1"/>
</dbReference>
<evidence type="ECO:0000313" key="19">
    <source>
        <dbReference type="Proteomes" id="UP000019151"/>
    </source>
</evidence>
<keyword evidence="10" id="KW-0472">Membrane</keyword>
<evidence type="ECO:0000313" key="18">
    <source>
        <dbReference type="EMBL" id="AHG93486.1"/>
    </source>
</evidence>
<dbReference type="CDD" id="cd00130">
    <property type="entry name" value="PAS"/>
    <property type="match status" value="2"/>
</dbReference>
<evidence type="ECO:0000256" key="11">
    <source>
        <dbReference type="PROSITE-ProRule" id="PRU00169"/>
    </source>
</evidence>
<feature type="coiled-coil region" evidence="12">
    <location>
        <begin position="270"/>
        <end position="325"/>
    </location>
</feature>
<dbReference type="Pfam" id="PF00072">
    <property type="entry name" value="Response_reg"/>
    <property type="match status" value="1"/>
</dbReference>
<dbReference type="Gene3D" id="3.30.450.20">
    <property type="entry name" value="PAS domain"/>
    <property type="match status" value="3"/>
</dbReference>
<dbReference type="Pfam" id="PF00512">
    <property type="entry name" value="HisKA"/>
    <property type="match status" value="1"/>
</dbReference>
<dbReference type="Pfam" id="PF13188">
    <property type="entry name" value="PAS_8"/>
    <property type="match status" value="1"/>
</dbReference>
<dbReference type="InterPro" id="IPR013655">
    <property type="entry name" value="PAS_fold_3"/>
</dbReference>
<evidence type="ECO:0000256" key="1">
    <source>
        <dbReference type="ARBA" id="ARBA00000085"/>
    </source>
</evidence>
<evidence type="ECO:0000256" key="12">
    <source>
        <dbReference type="SAM" id="Coils"/>
    </source>
</evidence>
<dbReference type="InParanoid" id="W0RS02"/>
<evidence type="ECO:0000256" key="2">
    <source>
        <dbReference type="ARBA" id="ARBA00004370"/>
    </source>
</evidence>
<dbReference type="InterPro" id="IPR004358">
    <property type="entry name" value="Sig_transdc_His_kin-like_C"/>
</dbReference>
<gene>
    <name evidence="18" type="ORF">J421_5951</name>
</gene>
<dbReference type="InterPro" id="IPR000700">
    <property type="entry name" value="PAS-assoc_C"/>
</dbReference>
<dbReference type="GO" id="GO:0000155">
    <property type="term" value="F:phosphorelay sensor kinase activity"/>
    <property type="evidence" value="ECO:0007669"/>
    <property type="project" value="InterPro"/>
</dbReference>
<keyword evidence="5" id="KW-0808">Transferase</keyword>
<evidence type="ECO:0000256" key="13">
    <source>
        <dbReference type="SAM" id="MobiDB-lite"/>
    </source>
</evidence>
<proteinExistence type="predicted"/>
<dbReference type="PROSITE" id="PS50113">
    <property type="entry name" value="PAC"/>
    <property type="match status" value="2"/>
</dbReference>
<keyword evidence="6" id="KW-0547">Nucleotide-binding</keyword>
<feature type="region of interest" description="Disordered" evidence="13">
    <location>
        <begin position="1"/>
        <end position="25"/>
    </location>
</feature>
<feature type="modified residue" description="4-aspartylphosphate" evidence="11">
    <location>
        <position position="753"/>
    </location>
</feature>
<dbReference type="GO" id="GO:0005524">
    <property type="term" value="F:ATP binding"/>
    <property type="evidence" value="ECO:0007669"/>
    <property type="project" value="UniProtKB-KW"/>
</dbReference>
<accession>W0RS02</accession>
<dbReference type="SMART" id="SM00387">
    <property type="entry name" value="HATPase_c"/>
    <property type="match status" value="1"/>
</dbReference>
<evidence type="ECO:0000256" key="8">
    <source>
        <dbReference type="ARBA" id="ARBA00022840"/>
    </source>
</evidence>
<keyword evidence="19" id="KW-1185">Reference proteome</keyword>
<dbReference type="HOGENOM" id="CLU_000445_114_15_0"/>
<dbReference type="InterPro" id="IPR013656">
    <property type="entry name" value="PAS_4"/>
</dbReference>
<dbReference type="Pfam" id="PF08447">
    <property type="entry name" value="PAS_3"/>
    <property type="match status" value="1"/>
</dbReference>
<dbReference type="InterPro" id="IPR003594">
    <property type="entry name" value="HATPase_dom"/>
</dbReference>
<dbReference type="SMART" id="SM00091">
    <property type="entry name" value="PAS"/>
    <property type="match status" value="3"/>
</dbReference>
<dbReference type="GO" id="GO:0009927">
    <property type="term" value="F:histidine phosphotransfer kinase activity"/>
    <property type="evidence" value="ECO:0007669"/>
    <property type="project" value="TreeGrafter"/>
</dbReference>
<evidence type="ECO:0000256" key="4">
    <source>
        <dbReference type="ARBA" id="ARBA00022553"/>
    </source>
</evidence>
<dbReference type="InterPro" id="IPR001610">
    <property type="entry name" value="PAC"/>
</dbReference>
<feature type="domain" description="Response regulatory" evidence="15">
    <location>
        <begin position="703"/>
        <end position="820"/>
    </location>
</feature>
<dbReference type="Gene3D" id="2.10.70.100">
    <property type="match status" value="1"/>
</dbReference>
<evidence type="ECO:0000256" key="3">
    <source>
        <dbReference type="ARBA" id="ARBA00012438"/>
    </source>
</evidence>
<geneLocation type="plasmid" evidence="18 19">
    <name>2</name>
</geneLocation>
<evidence type="ECO:0000256" key="10">
    <source>
        <dbReference type="ARBA" id="ARBA00023136"/>
    </source>
</evidence>
<dbReference type="InterPro" id="IPR036890">
    <property type="entry name" value="HATPase_C_sf"/>
</dbReference>
<dbReference type="SUPFAM" id="SSF55874">
    <property type="entry name" value="ATPase domain of HSP90 chaperone/DNA topoisomerase II/histidine kinase"/>
    <property type="match status" value="1"/>
</dbReference>
<keyword evidence="7" id="KW-0418">Kinase</keyword>
<evidence type="ECO:0000259" key="17">
    <source>
        <dbReference type="PROSITE" id="PS50113"/>
    </source>
</evidence>
<organism evidence="18 19">
    <name type="scientific">Gemmatirosa kalamazoonensis</name>
    <dbReference type="NCBI Taxonomy" id="861299"/>
    <lineage>
        <taxon>Bacteria</taxon>
        <taxon>Pseudomonadati</taxon>
        <taxon>Gemmatimonadota</taxon>
        <taxon>Gemmatimonadia</taxon>
        <taxon>Gemmatimonadales</taxon>
        <taxon>Gemmatimonadaceae</taxon>
        <taxon>Gemmatirosa</taxon>
    </lineage>
</organism>
<dbReference type="CDD" id="cd00082">
    <property type="entry name" value="HisKA"/>
    <property type="match status" value="1"/>
</dbReference>
<dbReference type="InterPro" id="IPR000014">
    <property type="entry name" value="PAS"/>
</dbReference>
<dbReference type="AlphaFoldDB" id="W0RS02"/>
<feature type="domain" description="PAC" evidence="17">
    <location>
        <begin position="396"/>
        <end position="447"/>
    </location>
</feature>
<dbReference type="PROSITE" id="PS50112">
    <property type="entry name" value="PAS"/>
    <property type="match status" value="2"/>
</dbReference>
<evidence type="ECO:0000256" key="7">
    <source>
        <dbReference type="ARBA" id="ARBA00022777"/>
    </source>
</evidence>
<dbReference type="InterPro" id="IPR001789">
    <property type="entry name" value="Sig_transdc_resp-reg_receiver"/>
</dbReference>
<dbReference type="eggNOG" id="COG2205">
    <property type="taxonomic scope" value="Bacteria"/>
</dbReference>
<protein>
    <recommendedName>
        <fullName evidence="3">histidine kinase</fullName>
        <ecNumber evidence="3">2.7.13.3</ecNumber>
    </recommendedName>
</protein>